<accession>A0ACA9SJY8</accession>
<protein>
    <submittedName>
        <fullName evidence="1">12746_t:CDS:1</fullName>
    </submittedName>
</protein>
<evidence type="ECO:0000313" key="1">
    <source>
        <dbReference type="EMBL" id="CAG8842088.1"/>
    </source>
</evidence>
<reference evidence="1" key="1">
    <citation type="submission" date="2021-06" db="EMBL/GenBank/DDBJ databases">
        <authorList>
            <person name="Kallberg Y."/>
            <person name="Tangrot J."/>
            <person name="Rosling A."/>
        </authorList>
    </citation>
    <scope>NUCLEOTIDE SEQUENCE</scope>
    <source>
        <strain evidence="1">MA461A</strain>
    </source>
</reference>
<name>A0ACA9SJY8_9GLOM</name>
<sequence>SENLIIELKLSLCTIYLSGYEFSNHELGAWRTILHTASTTNITPWSLEESE</sequence>
<keyword evidence="2" id="KW-1185">Reference proteome</keyword>
<comment type="caution">
    <text evidence="1">The sequence shown here is derived from an EMBL/GenBank/DDBJ whole genome shotgun (WGS) entry which is preliminary data.</text>
</comment>
<feature type="non-terminal residue" evidence="1">
    <location>
        <position position="51"/>
    </location>
</feature>
<gene>
    <name evidence="1" type="ORF">RPERSI_LOCUS32154</name>
</gene>
<dbReference type="EMBL" id="CAJVQC010132904">
    <property type="protein sequence ID" value="CAG8842088.1"/>
    <property type="molecule type" value="Genomic_DNA"/>
</dbReference>
<organism evidence="1 2">
    <name type="scientific">Racocetra persica</name>
    <dbReference type="NCBI Taxonomy" id="160502"/>
    <lineage>
        <taxon>Eukaryota</taxon>
        <taxon>Fungi</taxon>
        <taxon>Fungi incertae sedis</taxon>
        <taxon>Mucoromycota</taxon>
        <taxon>Glomeromycotina</taxon>
        <taxon>Glomeromycetes</taxon>
        <taxon>Diversisporales</taxon>
        <taxon>Gigasporaceae</taxon>
        <taxon>Racocetra</taxon>
    </lineage>
</organism>
<proteinExistence type="predicted"/>
<evidence type="ECO:0000313" key="2">
    <source>
        <dbReference type="Proteomes" id="UP000789920"/>
    </source>
</evidence>
<dbReference type="Proteomes" id="UP000789920">
    <property type="component" value="Unassembled WGS sequence"/>
</dbReference>
<feature type="non-terminal residue" evidence="1">
    <location>
        <position position="1"/>
    </location>
</feature>